<dbReference type="AlphaFoldDB" id="A0A1M6SC27"/>
<dbReference type="EMBL" id="LT670844">
    <property type="protein sequence ID" value="SHK42291.1"/>
    <property type="molecule type" value="Genomic_DNA"/>
</dbReference>
<name>A0A1M6SC27_9BRAD</name>
<dbReference type="Pfam" id="PF25948">
    <property type="entry name" value="DUF7986"/>
    <property type="match status" value="1"/>
</dbReference>
<dbReference type="Proteomes" id="UP000189935">
    <property type="component" value="Chromosome I"/>
</dbReference>
<dbReference type="InterPro" id="IPR058292">
    <property type="entry name" value="DUF7986"/>
</dbReference>
<sequence length="471" mass="52457">MASKHLLAGLIKWSTRDQWGDRFEQILEDHLLPTCEETGLDIDDIVATVGEDLFMSTVWACAFEDFLTREFGDGGNAIDDYLKRRGWKETASVRAYMAALRNSTMSLYEVSDIVRGTSFRARDLIRGGEPVLISERSATRTLKPWDRIAARVVRVGSQMQIGGGGLAFDHDTSEAFIEALRGFETLSSEEKRELAKASGQDLDETTVVDLPPTERLRAISPMFTTFWLLDLIDRAEAPEIPDLRNVEGDELVLCEVRYPLAAGTTIDDIQALLEARPEFRPATATSWNWVSLGKPAAASSNDSEHLQESLSFETRLEDSALVLGNVELEDKALVLAVNSRMRSDLGRALLSEILGARIGQPSVKTESVEQILASHDGAMPQQLDIPEDERCAIIHDHMDRHYRDALDRPIPVLGGESPRAAVRTDSGRIKVADWLKMIENRTAKSADPDSAMANYSFGWLWTELGINELRR</sequence>
<gene>
    <name evidence="1" type="ORF">SAMN05444159_3224</name>
</gene>
<evidence type="ECO:0000313" key="2">
    <source>
        <dbReference type="Proteomes" id="UP000189935"/>
    </source>
</evidence>
<protein>
    <recommendedName>
        <fullName evidence="3">Antitoxin Xre/MbcA/ParS-like toxin-binding domain-containing protein</fullName>
    </recommendedName>
</protein>
<proteinExistence type="predicted"/>
<evidence type="ECO:0008006" key="3">
    <source>
        <dbReference type="Google" id="ProtNLM"/>
    </source>
</evidence>
<dbReference type="OrthoDB" id="8039031at2"/>
<reference evidence="1 2" key="1">
    <citation type="submission" date="2016-11" db="EMBL/GenBank/DDBJ databases">
        <authorList>
            <person name="Jaros S."/>
            <person name="Januszkiewicz K."/>
            <person name="Wedrychowicz H."/>
        </authorList>
    </citation>
    <scope>NUCLEOTIDE SEQUENCE [LARGE SCALE GENOMIC DNA]</scope>
    <source>
        <strain evidence="1 2">GAS499</strain>
    </source>
</reference>
<accession>A0A1M6SC27</accession>
<evidence type="ECO:0000313" key="1">
    <source>
        <dbReference type="EMBL" id="SHK42291.1"/>
    </source>
</evidence>
<organism evidence="1 2">
    <name type="scientific">Bradyrhizobium lablabi</name>
    <dbReference type="NCBI Taxonomy" id="722472"/>
    <lineage>
        <taxon>Bacteria</taxon>
        <taxon>Pseudomonadati</taxon>
        <taxon>Pseudomonadota</taxon>
        <taxon>Alphaproteobacteria</taxon>
        <taxon>Hyphomicrobiales</taxon>
        <taxon>Nitrobacteraceae</taxon>
        <taxon>Bradyrhizobium</taxon>
    </lineage>
</organism>